<evidence type="ECO:0000259" key="2">
    <source>
        <dbReference type="Pfam" id="PF00078"/>
    </source>
</evidence>
<feature type="domain" description="DUF1618" evidence="3">
    <location>
        <begin position="86"/>
        <end position="178"/>
    </location>
</feature>
<proteinExistence type="predicted"/>
<evidence type="ECO:0000256" key="1">
    <source>
        <dbReference type="SAM" id="MobiDB-lite"/>
    </source>
</evidence>
<sequence length="509" mass="57032">MTRPRSSMRITRGGSTTRSAVLESQVPRHNNGAPPKLQLQLRIDPRSTTARRKIEATLNKPQPVAVHPGGSEQRPPLPPEAAMPLFGLEPCQNVCVTAGGTVKFISVDPQCCCGGIGSIHYRRSRHAYTINTWTLRVDDMVWVRDTMVDATDLSALDAYKGIPRVPLLCPIVSMDDDDPHVICFLVCEWFHLKHRNFDSDETGFLILVDTRRKDILSGKGESSVRKGHMDMNPSPVTAVDELVGIDVGDSAPSSSTKSAEPTMQVSVFLAAFQEIQSYGLDRDDMLKAYSILSQDNSRRFISLLGIPKNLRKDWLLMEINKLLQDIIVQPFKLSRRWLSHLKIGYTFGSDIYQSHLDDFVSKFHTHFELIEYSIKPKVLALCLASLKNSVVSPNQSAFIKGRSIHDSFLSVRNTVRHLHRKKTPGVFIKLDITKAFDSIRWEYLLTLLKELGFPTRWCDWIAVLRSTSSSGVLLNGVPSAPIKHGRGLQKVTHSHHFSSSSLLIPFESS</sequence>
<evidence type="ECO:0008006" key="6">
    <source>
        <dbReference type="Google" id="ProtNLM"/>
    </source>
</evidence>
<feature type="compositionally biased region" description="Polar residues" evidence="1">
    <location>
        <begin position="1"/>
        <end position="19"/>
    </location>
</feature>
<feature type="region of interest" description="Disordered" evidence="1">
    <location>
        <begin position="1"/>
        <end position="36"/>
    </location>
</feature>
<dbReference type="Pfam" id="PF07762">
    <property type="entry name" value="DUF1618"/>
    <property type="match status" value="1"/>
</dbReference>
<dbReference type="Proteomes" id="UP001341281">
    <property type="component" value="Chromosome 01"/>
</dbReference>
<dbReference type="EMBL" id="CP144745">
    <property type="protein sequence ID" value="WVZ54038.1"/>
    <property type="molecule type" value="Genomic_DNA"/>
</dbReference>
<organism evidence="4 5">
    <name type="scientific">Paspalum notatum var. saurae</name>
    <dbReference type="NCBI Taxonomy" id="547442"/>
    <lineage>
        <taxon>Eukaryota</taxon>
        <taxon>Viridiplantae</taxon>
        <taxon>Streptophyta</taxon>
        <taxon>Embryophyta</taxon>
        <taxon>Tracheophyta</taxon>
        <taxon>Spermatophyta</taxon>
        <taxon>Magnoliopsida</taxon>
        <taxon>Liliopsida</taxon>
        <taxon>Poales</taxon>
        <taxon>Poaceae</taxon>
        <taxon>PACMAD clade</taxon>
        <taxon>Panicoideae</taxon>
        <taxon>Andropogonodae</taxon>
        <taxon>Paspaleae</taxon>
        <taxon>Paspalinae</taxon>
        <taxon>Paspalum</taxon>
    </lineage>
</organism>
<evidence type="ECO:0000259" key="3">
    <source>
        <dbReference type="Pfam" id="PF07762"/>
    </source>
</evidence>
<dbReference type="InterPro" id="IPR011676">
    <property type="entry name" value="DUF1618"/>
</dbReference>
<reference evidence="4 5" key="1">
    <citation type="submission" date="2024-02" db="EMBL/GenBank/DDBJ databases">
        <title>High-quality chromosome-scale genome assembly of Pensacola bahiagrass (Paspalum notatum Flugge var. saurae).</title>
        <authorList>
            <person name="Vega J.M."/>
            <person name="Podio M."/>
            <person name="Orjuela J."/>
            <person name="Siena L.A."/>
            <person name="Pessino S.C."/>
            <person name="Combes M.C."/>
            <person name="Mariac C."/>
            <person name="Albertini E."/>
            <person name="Pupilli F."/>
            <person name="Ortiz J.P.A."/>
            <person name="Leblanc O."/>
        </authorList>
    </citation>
    <scope>NUCLEOTIDE SEQUENCE [LARGE SCALE GENOMIC DNA]</scope>
    <source>
        <strain evidence="4">R1</strain>
        <tissue evidence="4">Leaf</tissue>
    </source>
</reference>
<evidence type="ECO:0000313" key="5">
    <source>
        <dbReference type="Proteomes" id="UP001341281"/>
    </source>
</evidence>
<gene>
    <name evidence="4" type="ORF">U9M48_004906</name>
</gene>
<name>A0AAQ3SF48_PASNO</name>
<feature type="domain" description="Reverse transcriptase" evidence="2">
    <location>
        <begin position="377"/>
        <end position="461"/>
    </location>
</feature>
<dbReference type="PANTHER" id="PTHR19446">
    <property type="entry name" value="REVERSE TRANSCRIPTASES"/>
    <property type="match status" value="1"/>
</dbReference>
<keyword evidence="5" id="KW-1185">Reference proteome</keyword>
<protein>
    <recommendedName>
        <fullName evidence="6">Reverse transcriptase domain-containing protein</fullName>
    </recommendedName>
</protein>
<dbReference type="InterPro" id="IPR000477">
    <property type="entry name" value="RT_dom"/>
</dbReference>
<evidence type="ECO:0000313" key="4">
    <source>
        <dbReference type="EMBL" id="WVZ54038.1"/>
    </source>
</evidence>
<dbReference type="AlphaFoldDB" id="A0AAQ3SF48"/>
<dbReference type="Pfam" id="PF00078">
    <property type="entry name" value="RVT_1"/>
    <property type="match status" value="1"/>
</dbReference>
<accession>A0AAQ3SF48</accession>